<dbReference type="Proteomes" id="UP000325081">
    <property type="component" value="Unassembled WGS sequence"/>
</dbReference>
<name>A0A5A7P2Q3_STRAF</name>
<sequence>MQAMDSVLSRRICESGLNLEMNSVLSRRISRPTTKSPSADFTGSEFQKPGCLSHKLQRLKNVADVNHFKLWQTEYTQKSEVVGDIMTNSNVVSAYNETGGCIVMNPRDYINNPKLIHIPNDRYKYVDRNKMGNTCIVQH</sequence>
<proteinExistence type="predicted"/>
<keyword evidence="1" id="KW-0489">Methyltransferase</keyword>
<comment type="caution">
    <text evidence="1">The sequence shown here is derived from an EMBL/GenBank/DDBJ whole genome shotgun (WGS) entry which is preliminary data.</text>
</comment>
<dbReference type="GO" id="GO:0032259">
    <property type="term" value="P:methylation"/>
    <property type="evidence" value="ECO:0007669"/>
    <property type="project" value="UniProtKB-KW"/>
</dbReference>
<evidence type="ECO:0000313" key="1">
    <source>
        <dbReference type="EMBL" id="GER27009.1"/>
    </source>
</evidence>
<protein>
    <submittedName>
        <fullName evidence="1">tRNA (Guanine-N(7)-)-methyltransferase</fullName>
    </submittedName>
</protein>
<organism evidence="1 2">
    <name type="scientific">Striga asiatica</name>
    <name type="common">Asiatic witchweed</name>
    <name type="synonym">Buchnera asiatica</name>
    <dbReference type="NCBI Taxonomy" id="4170"/>
    <lineage>
        <taxon>Eukaryota</taxon>
        <taxon>Viridiplantae</taxon>
        <taxon>Streptophyta</taxon>
        <taxon>Embryophyta</taxon>
        <taxon>Tracheophyta</taxon>
        <taxon>Spermatophyta</taxon>
        <taxon>Magnoliopsida</taxon>
        <taxon>eudicotyledons</taxon>
        <taxon>Gunneridae</taxon>
        <taxon>Pentapetalae</taxon>
        <taxon>asterids</taxon>
        <taxon>lamiids</taxon>
        <taxon>Lamiales</taxon>
        <taxon>Orobanchaceae</taxon>
        <taxon>Buchnereae</taxon>
        <taxon>Striga</taxon>
    </lineage>
</organism>
<dbReference type="AlphaFoldDB" id="A0A5A7P2Q3"/>
<keyword evidence="1" id="KW-0808">Transferase</keyword>
<keyword evidence="2" id="KW-1185">Reference proteome</keyword>
<dbReference type="GO" id="GO:0008168">
    <property type="term" value="F:methyltransferase activity"/>
    <property type="evidence" value="ECO:0007669"/>
    <property type="project" value="UniProtKB-KW"/>
</dbReference>
<dbReference type="EMBL" id="BKCP01001447">
    <property type="protein sequence ID" value="GER27009.1"/>
    <property type="molecule type" value="Genomic_DNA"/>
</dbReference>
<accession>A0A5A7P2Q3</accession>
<reference evidence="2" key="1">
    <citation type="journal article" date="2019" name="Curr. Biol.">
        <title>Genome Sequence of Striga asiatica Provides Insight into the Evolution of Plant Parasitism.</title>
        <authorList>
            <person name="Yoshida S."/>
            <person name="Kim S."/>
            <person name="Wafula E.K."/>
            <person name="Tanskanen J."/>
            <person name="Kim Y.M."/>
            <person name="Honaas L."/>
            <person name="Yang Z."/>
            <person name="Spallek T."/>
            <person name="Conn C.E."/>
            <person name="Ichihashi Y."/>
            <person name="Cheong K."/>
            <person name="Cui S."/>
            <person name="Der J.P."/>
            <person name="Gundlach H."/>
            <person name="Jiao Y."/>
            <person name="Hori C."/>
            <person name="Ishida J.K."/>
            <person name="Kasahara H."/>
            <person name="Kiba T."/>
            <person name="Kim M.S."/>
            <person name="Koo N."/>
            <person name="Laohavisit A."/>
            <person name="Lee Y.H."/>
            <person name="Lumba S."/>
            <person name="McCourt P."/>
            <person name="Mortimer J.C."/>
            <person name="Mutuku J.M."/>
            <person name="Nomura T."/>
            <person name="Sasaki-Sekimoto Y."/>
            <person name="Seto Y."/>
            <person name="Wang Y."/>
            <person name="Wakatake T."/>
            <person name="Sakakibara H."/>
            <person name="Demura T."/>
            <person name="Yamaguchi S."/>
            <person name="Yoneyama K."/>
            <person name="Manabe R.I."/>
            <person name="Nelson D.C."/>
            <person name="Schulman A.H."/>
            <person name="Timko M.P."/>
            <person name="dePamphilis C.W."/>
            <person name="Choi D."/>
            <person name="Shirasu K."/>
        </authorList>
    </citation>
    <scope>NUCLEOTIDE SEQUENCE [LARGE SCALE GENOMIC DNA]</scope>
    <source>
        <strain evidence="2">cv. UVA1</strain>
    </source>
</reference>
<evidence type="ECO:0000313" key="2">
    <source>
        <dbReference type="Proteomes" id="UP000325081"/>
    </source>
</evidence>
<gene>
    <name evidence="1" type="ORF">STAS_02696</name>
</gene>